<keyword evidence="2" id="KW-1185">Reference proteome</keyword>
<dbReference type="Proteomes" id="UP001596116">
    <property type="component" value="Unassembled WGS sequence"/>
</dbReference>
<reference evidence="1 2" key="1">
    <citation type="submission" date="2024-09" db="EMBL/GenBank/DDBJ databases">
        <authorList>
            <person name="Zhang Z.-H."/>
        </authorList>
    </citation>
    <scope>NUCLEOTIDE SEQUENCE [LARGE SCALE GENOMIC DNA]</scope>
    <source>
        <strain evidence="1 2">HHTR114</strain>
    </source>
</reference>
<accession>A0ABW1KWB0</accession>
<organism evidence="1 2">
    <name type="scientific">Hyphococcus aureus</name>
    <dbReference type="NCBI Taxonomy" id="2666033"/>
    <lineage>
        <taxon>Bacteria</taxon>
        <taxon>Pseudomonadati</taxon>
        <taxon>Pseudomonadota</taxon>
        <taxon>Alphaproteobacteria</taxon>
        <taxon>Parvularculales</taxon>
        <taxon>Parvularculaceae</taxon>
        <taxon>Hyphococcus</taxon>
    </lineage>
</organism>
<name>A0ABW1KWB0_9PROT</name>
<dbReference type="RefSeq" id="WP_379878941.1">
    <property type="nucleotide sequence ID" value="NZ_JBHPON010000001.1"/>
</dbReference>
<proteinExistence type="predicted"/>
<sequence length="392" mass="45178">MAVNSEWTAFLEKLKEGEQVTTFLTDPDDPKLKMEAYRFLMMSVTQGYIVRMLHDNDFPHFNAMYHWPYTAIGANPDTTYYHTSLDPNGVYRVWGKRNNMYMVNFQLAGEFYRVDGGTYAALANYDFQDLTIDEDGNFEFFLSAEKPADWDGDWFPMTPDTRYAAIRQVAYDWLTEREAEVRIERVDRKVAYPPPHTGKQLEKELEEAANASVGVALTWGEHVARFRRKDVINKLIPEGFVDEGGWAAQSYYHGAFDITSDEALVLEAEVPEKCRYWNVELTNELYVPVDYVNRHSHINGYRAYVGPDNMFRAVLAHKDPGIENWLDVGGYKVGSILGRWNECSAQPLPTLTKIPFAELDSYLPTDTPRVTPEERAKTVDALRNAYLMRVHR</sequence>
<gene>
    <name evidence="1" type="ORF">ACFMB1_08735</name>
</gene>
<comment type="caution">
    <text evidence="1">The sequence shown here is derived from an EMBL/GenBank/DDBJ whole genome shotgun (WGS) entry which is preliminary data.</text>
</comment>
<evidence type="ECO:0000313" key="1">
    <source>
        <dbReference type="EMBL" id="MFC6035625.1"/>
    </source>
</evidence>
<protein>
    <recommendedName>
        <fullName evidence="3">DUF1214 domain-containing protein</fullName>
    </recommendedName>
</protein>
<dbReference type="EMBL" id="JBHPON010000001">
    <property type="protein sequence ID" value="MFC6035625.1"/>
    <property type="molecule type" value="Genomic_DNA"/>
</dbReference>
<evidence type="ECO:0000313" key="2">
    <source>
        <dbReference type="Proteomes" id="UP001596116"/>
    </source>
</evidence>
<evidence type="ECO:0008006" key="3">
    <source>
        <dbReference type="Google" id="ProtNLM"/>
    </source>
</evidence>